<accession>A0AAU9J900</accession>
<dbReference type="InterPro" id="IPR029063">
    <property type="entry name" value="SAM-dependent_MTases_sf"/>
</dbReference>
<dbReference type="Gene3D" id="3.40.50.150">
    <property type="entry name" value="Vaccinia Virus protein VP39"/>
    <property type="match status" value="1"/>
</dbReference>
<dbReference type="Pfam" id="PF01170">
    <property type="entry name" value="UPF0020"/>
    <property type="match status" value="1"/>
</dbReference>
<dbReference type="GO" id="GO:0043527">
    <property type="term" value="C:tRNA methyltransferase complex"/>
    <property type="evidence" value="ECO:0007669"/>
    <property type="project" value="UniProtKB-ARBA"/>
</dbReference>
<evidence type="ECO:0000259" key="3">
    <source>
        <dbReference type="Pfam" id="PF01170"/>
    </source>
</evidence>
<dbReference type="PRINTS" id="PR00507">
    <property type="entry name" value="N12N6MTFRASE"/>
</dbReference>
<keyword evidence="6" id="KW-1185">Reference proteome</keyword>
<sequence>MKSYLCSIYAKQKFIDFCVSELISLSSIHGICPETLFSTYNLPKTYTEYDYCEHFLPQITEKPFIYVNLPNVSAAEHIAKRGVCIERFTFPLAEADSISSLVENTLQRFNNDPEAAQFILAESPFAFRFDTYQSSVSQEEKESIVKSFGVIPFKGTVDLRSPERKFIVSISKSKCYFGLEIARSKDTRTRFYAKYSLSDREYLGPTTTDMELALLMANQGKVLENSLVLDPFVGTGGILIAASHFGATCFGGDIDVRVLKGLGVGRSTKNTEADIFTNFVNYGFQKPEIICCDTSRSCWKSGEIFDAIICDPPYGVRASSKKIKKDAVGTILPRDSYHGARVFEDLLNLAARLLRVGGRLVYLLPTIRNSYSKDAVPTHPLLKLVGNSENILSKKISRRLITMEKLEAPVSVENEEGKEQFYAGIREKWFLKNDN</sequence>
<organism evidence="5 6">
    <name type="scientific">Blepharisma stoltei</name>
    <dbReference type="NCBI Taxonomy" id="1481888"/>
    <lineage>
        <taxon>Eukaryota</taxon>
        <taxon>Sar</taxon>
        <taxon>Alveolata</taxon>
        <taxon>Ciliophora</taxon>
        <taxon>Postciliodesmatophora</taxon>
        <taxon>Heterotrichea</taxon>
        <taxon>Heterotrichida</taxon>
        <taxon>Blepharismidae</taxon>
        <taxon>Blepharisma</taxon>
    </lineage>
</organism>
<dbReference type="Proteomes" id="UP001162131">
    <property type="component" value="Unassembled WGS sequence"/>
</dbReference>
<dbReference type="GO" id="GO:0003676">
    <property type="term" value="F:nucleic acid binding"/>
    <property type="evidence" value="ECO:0007669"/>
    <property type="project" value="InterPro"/>
</dbReference>
<dbReference type="InterPro" id="IPR000241">
    <property type="entry name" value="RlmKL-like_Mtase"/>
</dbReference>
<dbReference type="PIRSF" id="PIRSF017259">
    <property type="entry name" value="tRNA_mtfrase_TRM11"/>
    <property type="match status" value="1"/>
</dbReference>
<proteinExistence type="predicted"/>
<keyword evidence="1" id="KW-0489">Methyltransferase</keyword>
<evidence type="ECO:0000259" key="4">
    <source>
        <dbReference type="Pfam" id="PF25904"/>
    </source>
</evidence>
<reference evidence="5" key="1">
    <citation type="submission" date="2021-09" db="EMBL/GenBank/DDBJ databases">
        <authorList>
            <consortium name="AG Swart"/>
            <person name="Singh M."/>
            <person name="Singh A."/>
            <person name="Seah K."/>
            <person name="Emmerich C."/>
        </authorList>
    </citation>
    <scope>NUCLEOTIDE SEQUENCE</scope>
    <source>
        <strain evidence="5">ATCC30299</strain>
    </source>
</reference>
<dbReference type="GO" id="GO:0005737">
    <property type="term" value="C:cytoplasm"/>
    <property type="evidence" value="ECO:0007669"/>
    <property type="project" value="TreeGrafter"/>
</dbReference>
<feature type="domain" description="tRNA (guanine(10)-N(2))-methyltransferase TRMT11 N-terminal" evidence="4">
    <location>
        <begin position="60"/>
        <end position="168"/>
    </location>
</feature>
<dbReference type="Pfam" id="PF25904">
    <property type="entry name" value="Tmrp11_N"/>
    <property type="match status" value="1"/>
</dbReference>
<keyword evidence="2" id="KW-0808">Transferase</keyword>
<evidence type="ECO:0000256" key="2">
    <source>
        <dbReference type="ARBA" id="ARBA00022679"/>
    </source>
</evidence>
<dbReference type="EMBL" id="CAJZBQ010000020">
    <property type="protein sequence ID" value="CAG9318208.1"/>
    <property type="molecule type" value="Genomic_DNA"/>
</dbReference>
<evidence type="ECO:0000313" key="5">
    <source>
        <dbReference type="EMBL" id="CAG9318208.1"/>
    </source>
</evidence>
<comment type="caution">
    <text evidence="5">The sequence shown here is derived from an EMBL/GenBank/DDBJ whole genome shotgun (WGS) entry which is preliminary data.</text>
</comment>
<dbReference type="PROSITE" id="PS00092">
    <property type="entry name" value="N6_MTASE"/>
    <property type="match status" value="1"/>
</dbReference>
<dbReference type="GO" id="GO:0032259">
    <property type="term" value="P:methylation"/>
    <property type="evidence" value="ECO:0007669"/>
    <property type="project" value="UniProtKB-KW"/>
</dbReference>
<gene>
    <name evidence="5" type="ORF">BSTOLATCC_MIC20688</name>
</gene>
<evidence type="ECO:0000313" key="6">
    <source>
        <dbReference type="Proteomes" id="UP001162131"/>
    </source>
</evidence>
<dbReference type="SUPFAM" id="SSF53335">
    <property type="entry name" value="S-adenosyl-L-methionine-dependent methyltransferases"/>
    <property type="match status" value="1"/>
</dbReference>
<protein>
    <submittedName>
        <fullName evidence="5">Uncharacterized protein</fullName>
    </submittedName>
</protein>
<feature type="domain" description="Ribosomal RNA large subunit methyltransferase K/L-like methyltransferase" evidence="3">
    <location>
        <begin position="200"/>
        <end position="324"/>
    </location>
</feature>
<evidence type="ECO:0000256" key="1">
    <source>
        <dbReference type="ARBA" id="ARBA00022603"/>
    </source>
</evidence>
<dbReference type="InterPro" id="IPR002052">
    <property type="entry name" value="DNA_methylase_N6_adenine_CS"/>
</dbReference>
<dbReference type="PANTHER" id="PTHR13370:SF3">
    <property type="entry name" value="TRNA (GUANINE(10)-N2)-METHYLTRANSFERASE HOMOLOG"/>
    <property type="match status" value="1"/>
</dbReference>
<dbReference type="AlphaFoldDB" id="A0AAU9J900"/>
<dbReference type="GO" id="GO:0008168">
    <property type="term" value="F:methyltransferase activity"/>
    <property type="evidence" value="ECO:0007669"/>
    <property type="project" value="UniProtKB-KW"/>
</dbReference>
<dbReference type="InterPro" id="IPR059073">
    <property type="entry name" value="TRMT11_N"/>
</dbReference>
<name>A0AAU9J900_9CILI</name>
<dbReference type="PANTHER" id="PTHR13370">
    <property type="entry name" value="RNA METHYLASE-RELATED"/>
    <property type="match status" value="1"/>
</dbReference>